<protein>
    <submittedName>
        <fullName evidence="3">UDP-glucuronate 5-epimerase</fullName>
    </submittedName>
</protein>
<dbReference type="Gene3D" id="3.40.50.720">
    <property type="entry name" value="NAD(P)-binding Rossmann-like Domain"/>
    <property type="match status" value="1"/>
</dbReference>
<dbReference type="AlphaFoldDB" id="A0A139SR03"/>
<dbReference type="InterPro" id="IPR036291">
    <property type="entry name" value="NAD(P)-bd_dom_sf"/>
</dbReference>
<dbReference type="SUPFAM" id="SSF51735">
    <property type="entry name" value="NAD(P)-binding Rossmann-fold domains"/>
    <property type="match status" value="1"/>
</dbReference>
<keyword evidence="4" id="KW-1185">Reference proteome</keyword>
<dbReference type="Pfam" id="PF01370">
    <property type="entry name" value="Epimerase"/>
    <property type="match status" value="1"/>
</dbReference>
<dbReference type="PANTHER" id="PTHR43574">
    <property type="entry name" value="EPIMERASE-RELATED"/>
    <property type="match status" value="1"/>
</dbReference>
<feature type="domain" description="NAD-dependent epimerase/dehydratase" evidence="2">
    <location>
        <begin position="3"/>
        <end position="262"/>
    </location>
</feature>
<dbReference type="RefSeq" id="WP_068711119.1">
    <property type="nucleotide sequence ID" value="NZ_LSZP01000019.1"/>
</dbReference>
<evidence type="ECO:0000256" key="1">
    <source>
        <dbReference type="ARBA" id="ARBA00023027"/>
    </source>
</evidence>
<dbReference type="STRING" id="1548208.AXK12_02710"/>
<keyword evidence="1" id="KW-0520">NAD</keyword>
<evidence type="ECO:0000313" key="4">
    <source>
        <dbReference type="Proteomes" id="UP000071392"/>
    </source>
</evidence>
<sequence length="352" mass="39033">MKVLVTGAAGFIGYHVCKRLCAHPECETLGIDNLNDYYDVSLKRARLAELEAQQAQHLRGRATAAGGLAASALGADSPGGPNFRFVQADFAEGDVLLKLWAQFRPDYVVHLGAQANVRYSVTHPEAYVQSNLVGFFKVLEAARRHPPKHTVFASSSSVYGASATIPFAEDGDTSHPLSFYGATKKANETMAHSYAHLYGLALTGLRFFNVYGPWGRPDTAPTLFAKAIYSGEPLKLFAEGRVRRDFTYIDDICDGLLKLLLYPPLEPPVPPFRLFNIGHHRPVETLLFVRMLEELIGRKAQLELLPPQAADVPETCASLDHIYAAIGYAPRVPLEDGLRHFVEWFRNYYKPE</sequence>
<comment type="caution">
    <text evidence="3">The sequence shown here is derived from an EMBL/GenBank/DDBJ whole genome shotgun (WGS) entry which is preliminary data.</text>
</comment>
<accession>A0A139SR03</accession>
<gene>
    <name evidence="3" type="ORF">AXK12_02710</name>
</gene>
<dbReference type="PRINTS" id="PR01713">
    <property type="entry name" value="NUCEPIMERASE"/>
</dbReference>
<dbReference type="InterPro" id="IPR001509">
    <property type="entry name" value="Epimerase_deHydtase"/>
</dbReference>
<proteinExistence type="predicted"/>
<dbReference type="Proteomes" id="UP000071392">
    <property type="component" value="Unassembled WGS sequence"/>
</dbReference>
<name>A0A139SR03_9BACT</name>
<dbReference type="EMBL" id="LSZP01000019">
    <property type="protein sequence ID" value="KXU36881.1"/>
    <property type="molecule type" value="Genomic_DNA"/>
</dbReference>
<organism evidence="3 4">
    <name type="scientific">Cephaloticoccus capnophilus</name>
    <dbReference type="NCBI Taxonomy" id="1548208"/>
    <lineage>
        <taxon>Bacteria</taxon>
        <taxon>Pseudomonadati</taxon>
        <taxon>Verrucomicrobiota</taxon>
        <taxon>Opitutia</taxon>
        <taxon>Opitutales</taxon>
        <taxon>Opitutaceae</taxon>
        <taxon>Cephaloticoccus</taxon>
    </lineage>
</organism>
<evidence type="ECO:0000259" key="2">
    <source>
        <dbReference type="Pfam" id="PF01370"/>
    </source>
</evidence>
<evidence type="ECO:0000313" key="3">
    <source>
        <dbReference type="EMBL" id="KXU36881.1"/>
    </source>
</evidence>
<reference evidence="3 4" key="1">
    <citation type="submission" date="2016-02" db="EMBL/GenBank/DDBJ databases">
        <authorList>
            <person name="Wen L."/>
            <person name="He K."/>
            <person name="Yang H."/>
        </authorList>
    </citation>
    <scope>NUCLEOTIDE SEQUENCE [LARGE SCALE GENOMIC DNA]</scope>
    <source>
        <strain evidence="3 4">CV41</strain>
    </source>
</reference>
<dbReference type="OrthoDB" id="9811743at2"/>